<dbReference type="EMBL" id="JAUQOM010000017">
    <property type="protein sequence ID" value="MDO7837147.1"/>
    <property type="molecule type" value="Genomic_DNA"/>
</dbReference>
<keyword evidence="1" id="KW-1133">Transmembrane helix</keyword>
<feature type="transmembrane region" description="Helical" evidence="1">
    <location>
        <begin position="71"/>
        <end position="89"/>
    </location>
</feature>
<evidence type="ECO:0000313" key="4">
    <source>
        <dbReference type="Proteomes" id="UP001176471"/>
    </source>
</evidence>
<protein>
    <submittedName>
        <fullName evidence="3">Uncharacterized protein</fullName>
    </submittedName>
</protein>
<reference evidence="3" key="1">
    <citation type="submission" date="2023-07" db="EMBL/GenBank/DDBJ databases">
        <title>Bacterial whole genome sequence for Sphingobium sp. HBC34.</title>
        <authorList>
            <person name="Le V."/>
            <person name="Ko S.-R."/>
            <person name="Ahn C.-Y."/>
            <person name="Oh H.-M."/>
        </authorList>
    </citation>
    <scope>NUCLEOTIDE SEQUENCE</scope>
    <source>
        <strain evidence="3">HBC34</strain>
    </source>
</reference>
<feature type="transmembrane region" description="Helical" evidence="1">
    <location>
        <begin position="42"/>
        <end position="62"/>
    </location>
</feature>
<sequence length="239" mass="26431">MALVGKICGATPATPATAASLANFGTYARTTNMDEKLLNLPWEIQLALGSGYVAYMLAYLGIREHHKAIDVTFRTIAFGLCATAVLTLLPARFGWWRASAAIVVAIVGGGLWRFFLADAMLWVVRKIDLSWSDETPSAWSRITQHNRKIYYCQITVHLEDDSVLFCNDTRPFADAPFGPCILGPNGDIALYVTHRCEPGAKKFVAIDGIRDQYHGDELTFIPASKVRKVKVRLLKRPTG</sequence>
<keyword evidence="4" id="KW-1185">Reference proteome</keyword>
<name>A0ABT8ZRH7_9SPHN</name>
<evidence type="ECO:0000256" key="1">
    <source>
        <dbReference type="SAM" id="Phobius"/>
    </source>
</evidence>
<feature type="signal peptide" evidence="2">
    <location>
        <begin position="1"/>
        <end position="18"/>
    </location>
</feature>
<evidence type="ECO:0000256" key="2">
    <source>
        <dbReference type="SAM" id="SignalP"/>
    </source>
</evidence>
<feature type="transmembrane region" description="Helical" evidence="1">
    <location>
        <begin position="95"/>
        <end position="116"/>
    </location>
</feature>
<keyword evidence="2" id="KW-0732">Signal</keyword>
<keyword evidence="1" id="KW-0812">Transmembrane</keyword>
<accession>A0ABT8ZRH7</accession>
<feature type="chain" id="PRO_5045173256" evidence="2">
    <location>
        <begin position="19"/>
        <end position="239"/>
    </location>
</feature>
<dbReference type="RefSeq" id="WP_304537452.1">
    <property type="nucleotide sequence ID" value="NZ_JAUQOM010000017.1"/>
</dbReference>
<proteinExistence type="predicted"/>
<dbReference type="Proteomes" id="UP001176471">
    <property type="component" value="Unassembled WGS sequence"/>
</dbReference>
<evidence type="ECO:0000313" key="3">
    <source>
        <dbReference type="EMBL" id="MDO7837147.1"/>
    </source>
</evidence>
<organism evidence="3 4">
    <name type="scientific">Sphingobium cyanobacteriorum</name>
    <dbReference type="NCBI Taxonomy" id="3063954"/>
    <lineage>
        <taxon>Bacteria</taxon>
        <taxon>Pseudomonadati</taxon>
        <taxon>Pseudomonadota</taxon>
        <taxon>Alphaproteobacteria</taxon>
        <taxon>Sphingomonadales</taxon>
        <taxon>Sphingomonadaceae</taxon>
        <taxon>Sphingobium</taxon>
    </lineage>
</organism>
<gene>
    <name evidence="3" type="ORF">Q4610_19050</name>
</gene>
<keyword evidence="1" id="KW-0472">Membrane</keyword>
<comment type="caution">
    <text evidence="3">The sequence shown here is derived from an EMBL/GenBank/DDBJ whole genome shotgun (WGS) entry which is preliminary data.</text>
</comment>